<reference evidence="4" key="3">
    <citation type="submission" date="2018-08" db="EMBL/GenBank/DDBJ databases">
        <title>Streptococcus chenjunshii sp. nov., isolated from stools sample of the Tibetan antelope in the Qinghai-Tibet plateau, China.</title>
        <authorList>
            <person name="Tian Z."/>
        </authorList>
    </citation>
    <scope>NUCLEOTIDE SEQUENCE [LARGE SCALE GENOMIC DNA]</scope>
    <source>
        <strain evidence="4">Z15</strain>
    </source>
</reference>
<dbReference type="EMBL" id="QVQZ01000046">
    <property type="protein sequence ID" value="RFU52259.1"/>
    <property type="molecule type" value="Genomic_DNA"/>
</dbReference>
<evidence type="ECO:0000313" key="4">
    <source>
        <dbReference type="Proteomes" id="UP000246115"/>
    </source>
</evidence>
<dbReference type="EMBL" id="CP031733">
    <property type="protein sequence ID" value="AXQ79531.1"/>
    <property type="molecule type" value="Genomic_DNA"/>
</dbReference>
<reference evidence="1" key="4">
    <citation type="journal article" date="2019" name="Int. J. Syst. Evol. Microbiol.">
        <title>Streptococcus chenjunshii sp. nov. isolated from feces of Tibetan antelopes.</title>
        <authorList>
            <person name="Tian Z."/>
            <person name="Lu S."/>
            <person name="Jin D."/>
            <person name="Yang J."/>
            <person name="Pu J."/>
            <person name="Lai X.H."/>
            <person name="Bai X.N."/>
            <person name="Wu X.M."/>
            <person name="Li J."/>
            <person name="Wang S."/>
            <person name="Xu J."/>
        </authorList>
    </citation>
    <scope>NUCLEOTIDE SEQUENCE</scope>
    <source>
        <strain evidence="1">Z15</strain>
    </source>
</reference>
<gene>
    <name evidence="1" type="ORF">DDV21_010895</name>
    <name evidence="2" type="ORF">DDV22_10400</name>
    <name evidence="3" type="ORF">DDV23_10625</name>
</gene>
<name>A0A372KJ07_9STRE</name>
<dbReference type="Proteomes" id="UP000262901">
    <property type="component" value="Unassembled WGS sequence"/>
</dbReference>
<organism evidence="3 5">
    <name type="scientific">Streptococcus chenjunshii</name>
    <dbReference type="NCBI Taxonomy" id="2173853"/>
    <lineage>
        <taxon>Bacteria</taxon>
        <taxon>Bacillati</taxon>
        <taxon>Bacillota</taxon>
        <taxon>Bacilli</taxon>
        <taxon>Lactobacillales</taxon>
        <taxon>Streptococcaceae</taxon>
        <taxon>Streptococcus</taxon>
    </lineage>
</organism>
<proteinExistence type="predicted"/>
<evidence type="ECO:0000313" key="6">
    <source>
        <dbReference type="Proteomes" id="UP000264056"/>
    </source>
</evidence>
<evidence type="ECO:0000313" key="2">
    <source>
        <dbReference type="EMBL" id="RFU50107.1"/>
    </source>
</evidence>
<sequence length="99" mass="11558">MTTLLPLGSVVRLHHGKQKVMITTRFPLYNNQGTIGYFDYAGCLYPAGNTNNQAYFFNHENIAETYFTGYIDEQEEQLQERFKNQADKINYPRLTIEEL</sequence>
<dbReference type="EMBL" id="QVQY01000045">
    <property type="protein sequence ID" value="RFU50107.1"/>
    <property type="molecule type" value="Genomic_DNA"/>
</dbReference>
<dbReference type="Pfam" id="PF13780">
    <property type="entry name" value="DUF4176"/>
    <property type="match status" value="1"/>
</dbReference>
<accession>A0A346NET6</accession>
<dbReference type="Proteomes" id="UP000246115">
    <property type="component" value="Chromosome"/>
</dbReference>
<dbReference type="OrthoDB" id="5124454at2"/>
<dbReference type="RefSeq" id="WP_116879078.1">
    <property type="nucleotide sequence ID" value="NZ_CP031733.1"/>
</dbReference>
<evidence type="ECO:0000313" key="1">
    <source>
        <dbReference type="EMBL" id="AXQ79531.1"/>
    </source>
</evidence>
<dbReference type="KEGG" id="schj:DDV21_010895"/>
<evidence type="ECO:0000313" key="3">
    <source>
        <dbReference type="EMBL" id="RFU52259.1"/>
    </source>
</evidence>
<reference evidence="3 5" key="2">
    <citation type="submission" date="2018-08" db="EMBL/GenBank/DDBJ databases">
        <title>Draft genome of Streptococcus sp. nov. Z1.</title>
        <authorList>
            <person name="Tian Z."/>
        </authorList>
    </citation>
    <scope>NUCLEOTIDE SEQUENCE [LARGE SCALE GENOMIC DNA]</scope>
    <source>
        <strain evidence="3">Z1</strain>
        <strain evidence="5">Z1(2018)</strain>
    </source>
</reference>
<keyword evidence="6" id="KW-1185">Reference proteome</keyword>
<dbReference type="InterPro" id="IPR025233">
    <property type="entry name" value="DUF4176"/>
</dbReference>
<reference evidence="2 6" key="1">
    <citation type="submission" date="2018-08" db="EMBL/GenBank/DDBJ databases">
        <title>Draft genome of Streptococcus sp .nov. Z2.</title>
        <authorList>
            <person name="Tian Z."/>
        </authorList>
    </citation>
    <scope>NUCLEOTIDE SEQUENCE [LARGE SCALE GENOMIC DNA]</scope>
    <source>
        <strain evidence="2 6">Z2</strain>
    </source>
</reference>
<dbReference type="AlphaFoldDB" id="A0A372KJ07"/>
<accession>A0A372KJ07</accession>
<evidence type="ECO:0000313" key="5">
    <source>
        <dbReference type="Proteomes" id="UP000262901"/>
    </source>
</evidence>
<protein>
    <submittedName>
        <fullName evidence="3">DUF4176 domain-containing protein</fullName>
    </submittedName>
</protein>
<dbReference type="Proteomes" id="UP000264056">
    <property type="component" value="Unassembled WGS sequence"/>
</dbReference>